<feature type="region of interest" description="Disordered" evidence="1">
    <location>
        <begin position="133"/>
        <end position="267"/>
    </location>
</feature>
<evidence type="ECO:0000313" key="3">
    <source>
        <dbReference type="Proteomes" id="UP000187203"/>
    </source>
</evidence>
<feature type="non-terminal residue" evidence="2">
    <location>
        <position position="267"/>
    </location>
</feature>
<dbReference type="AlphaFoldDB" id="A0A1R3L0K3"/>
<feature type="compositionally biased region" description="Basic and acidic residues" evidence="1">
    <location>
        <begin position="133"/>
        <end position="147"/>
    </location>
</feature>
<dbReference type="EMBL" id="AWUE01005732">
    <property type="protein sequence ID" value="OMP12882.1"/>
    <property type="molecule type" value="Genomic_DNA"/>
</dbReference>
<reference evidence="3" key="1">
    <citation type="submission" date="2013-09" db="EMBL/GenBank/DDBJ databases">
        <title>Corchorus olitorius genome sequencing.</title>
        <authorList>
            <person name="Alam M."/>
            <person name="Haque M.S."/>
            <person name="Islam M.S."/>
            <person name="Emdad E.M."/>
            <person name="Islam M.M."/>
            <person name="Ahmed B."/>
            <person name="Halim A."/>
            <person name="Hossen Q.M.M."/>
            <person name="Hossain M.Z."/>
            <person name="Ahmed R."/>
            <person name="Khan M.M."/>
            <person name="Islam R."/>
            <person name="Rashid M.M."/>
            <person name="Khan S.A."/>
            <person name="Rahman M.S."/>
            <person name="Alam M."/>
            <person name="Yahiya A.S."/>
            <person name="Khan M.S."/>
            <person name="Azam M.S."/>
            <person name="Haque T."/>
            <person name="Lashkar M.Z.H."/>
            <person name="Akhand A.I."/>
            <person name="Morshed G."/>
            <person name="Roy S."/>
            <person name="Uddin K.S."/>
            <person name="Rabeya T."/>
            <person name="Hossain A.S."/>
            <person name="Chowdhury A."/>
            <person name="Snigdha A.R."/>
            <person name="Mortoza M.S."/>
            <person name="Matin S.A."/>
            <person name="Hoque S.M.E."/>
            <person name="Islam M.K."/>
            <person name="Roy D.K."/>
            <person name="Haider R."/>
            <person name="Moosa M.M."/>
            <person name="Elias S.M."/>
            <person name="Hasan A.M."/>
            <person name="Jahan S."/>
            <person name="Shafiuddin M."/>
            <person name="Mahmood N."/>
            <person name="Shommy N.S."/>
        </authorList>
    </citation>
    <scope>NUCLEOTIDE SEQUENCE [LARGE SCALE GENOMIC DNA]</scope>
    <source>
        <strain evidence="3">cv. O-4</strain>
    </source>
</reference>
<sequence>GGAPPFGLVIEHAGSGCRDERIDAPCTQLSLRFARDRLIRGQSSGRTPVRVHQSCGDESFEPRRGHEPRGDRELDVRQPIEECEALLVALGEIPGVKLQGDGQTAVRRGVADGGEGVPTPGDRAHRFGDEFAEQRSRAVRAPEDGAADRGIQSRGSRQHREQLLAVGRGEFREVQTLGEPVEPKTQHGLTDTRGIEVDTSSPGAGDEERREQGDTTVRYAAGEESRGVDVESVHIVHEDDDAAVRHTPTSQLDDAWVADGVERAEGH</sequence>
<protein>
    <submittedName>
        <fullName evidence="2">Uncharacterized protein</fullName>
    </submittedName>
</protein>
<feature type="compositionally biased region" description="Basic and acidic residues" evidence="1">
    <location>
        <begin position="221"/>
        <end position="237"/>
    </location>
</feature>
<keyword evidence="3" id="KW-1185">Reference proteome</keyword>
<dbReference type="Proteomes" id="UP000187203">
    <property type="component" value="Unassembled WGS sequence"/>
</dbReference>
<comment type="caution">
    <text evidence="2">The sequence shown here is derived from an EMBL/GenBank/DDBJ whole genome shotgun (WGS) entry which is preliminary data.</text>
</comment>
<accession>A0A1R3L0K3</accession>
<feature type="region of interest" description="Disordered" evidence="1">
    <location>
        <begin position="42"/>
        <end position="72"/>
    </location>
</feature>
<feature type="non-terminal residue" evidence="2">
    <location>
        <position position="1"/>
    </location>
</feature>
<organism evidence="2 3">
    <name type="scientific">Corchorus olitorius</name>
    <dbReference type="NCBI Taxonomy" id="93759"/>
    <lineage>
        <taxon>Eukaryota</taxon>
        <taxon>Viridiplantae</taxon>
        <taxon>Streptophyta</taxon>
        <taxon>Embryophyta</taxon>
        <taxon>Tracheophyta</taxon>
        <taxon>Spermatophyta</taxon>
        <taxon>Magnoliopsida</taxon>
        <taxon>eudicotyledons</taxon>
        <taxon>Gunneridae</taxon>
        <taxon>Pentapetalae</taxon>
        <taxon>rosids</taxon>
        <taxon>malvids</taxon>
        <taxon>Malvales</taxon>
        <taxon>Malvaceae</taxon>
        <taxon>Grewioideae</taxon>
        <taxon>Apeibeae</taxon>
        <taxon>Corchorus</taxon>
    </lineage>
</organism>
<gene>
    <name evidence="2" type="ORF">COLO4_02638</name>
</gene>
<proteinExistence type="predicted"/>
<name>A0A1R3L0K3_9ROSI</name>
<evidence type="ECO:0000256" key="1">
    <source>
        <dbReference type="SAM" id="MobiDB-lite"/>
    </source>
</evidence>
<feature type="compositionally biased region" description="Basic and acidic residues" evidence="1">
    <location>
        <begin position="60"/>
        <end position="72"/>
    </location>
</feature>
<evidence type="ECO:0000313" key="2">
    <source>
        <dbReference type="EMBL" id="OMP12882.1"/>
    </source>
</evidence>